<keyword evidence="1" id="KW-0812">Transmembrane</keyword>
<proteinExistence type="predicted"/>
<reference evidence="3" key="1">
    <citation type="submission" date="2013-09" db="EMBL/GenBank/DDBJ databases">
        <title>Corchorus olitorius genome sequencing.</title>
        <authorList>
            <person name="Alam M."/>
            <person name="Haque M.S."/>
            <person name="Islam M.S."/>
            <person name="Emdad E.M."/>
            <person name="Islam M.M."/>
            <person name="Ahmed B."/>
            <person name="Halim A."/>
            <person name="Hossen Q.M.M."/>
            <person name="Hossain M.Z."/>
            <person name="Ahmed R."/>
            <person name="Khan M.M."/>
            <person name="Islam R."/>
            <person name="Rashid M.M."/>
            <person name="Khan S.A."/>
            <person name="Rahman M.S."/>
            <person name="Alam M."/>
            <person name="Yahiya A.S."/>
            <person name="Khan M.S."/>
            <person name="Azam M.S."/>
            <person name="Haque T."/>
            <person name="Lashkar M.Z.H."/>
            <person name="Akhand A.I."/>
            <person name="Morshed G."/>
            <person name="Roy S."/>
            <person name="Uddin K.S."/>
            <person name="Rabeya T."/>
            <person name="Hossain A.S."/>
            <person name="Chowdhury A."/>
            <person name="Snigdha A.R."/>
            <person name="Mortoza M.S."/>
            <person name="Matin S.A."/>
            <person name="Hoque S.M.E."/>
            <person name="Islam M.K."/>
            <person name="Roy D.K."/>
            <person name="Haider R."/>
            <person name="Moosa M.M."/>
            <person name="Elias S.M."/>
            <person name="Hasan A.M."/>
            <person name="Jahan S."/>
            <person name="Shafiuddin M."/>
            <person name="Mahmood N."/>
            <person name="Shommy N.S."/>
        </authorList>
    </citation>
    <scope>NUCLEOTIDE SEQUENCE [LARGE SCALE GENOMIC DNA]</scope>
    <source>
        <strain evidence="3">cv. O-4</strain>
    </source>
</reference>
<evidence type="ECO:0000313" key="2">
    <source>
        <dbReference type="EMBL" id="OMP02178.1"/>
    </source>
</evidence>
<dbReference type="AlphaFoldDB" id="A0A1R3K5C3"/>
<evidence type="ECO:0000256" key="1">
    <source>
        <dbReference type="SAM" id="Phobius"/>
    </source>
</evidence>
<comment type="caution">
    <text evidence="2">The sequence shown here is derived from an EMBL/GenBank/DDBJ whole genome shotgun (WGS) entry which is preliminary data.</text>
</comment>
<accession>A0A1R3K5C3</accession>
<dbReference type="Proteomes" id="UP000187203">
    <property type="component" value="Unassembled WGS sequence"/>
</dbReference>
<dbReference type="EMBL" id="AWUE01014670">
    <property type="protein sequence ID" value="OMP02178.1"/>
    <property type="molecule type" value="Genomic_DNA"/>
</dbReference>
<keyword evidence="1" id="KW-0472">Membrane</keyword>
<protein>
    <submittedName>
        <fullName evidence="2">Uncharacterized protein</fullName>
    </submittedName>
</protein>
<keyword evidence="1" id="KW-1133">Transmembrane helix</keyword>
<keyword evidence="3" id="KW-1185">Reference proteome</keyword>
<feature type="transmembrane region" description="Helical" evidence="1">
    <location>
        <begin position="54"/>
        <end position="77"/>
    </location>
</feature>
<organism evidence="2 3">
    <name type="scientific">Corchorus olitorius</name>
    <dbReference type="NCBI Taxonomy" id="93759"/>
    <lineage>
        <taxon>Eukaryota</taxon>
        <taxon>Viridiplantae</taxon>
        <taxon>Streptophyta</taxon>
        <taxon>Embryophyta</taxon>
        <taxon>Tracheophyta</taxon>
        <taxon>Spermatophyta</taxon>
        <taxon>Magnoliopsida</taxon>
        <taxon>eudicotyledons</taxon>
        <taxon>Gunneridae</taxon>
        <taxon>Pentapetalae</taxon>
        <taxon>rosids</taxon>
        <taxon>malvids</taxon>
        <taxon>Malvales</taxon>
        <taxon>Malvaceae</taxon>
        <taxon>Grewioideae</taxon>
        <taxon>Apeibeae</taxon>
        <taxon>Corchorus</taxon>
    </lineage>
</organism>
<evidence type="ECO:0000313" key="3">
    <source>
        <dbReference type="Proteomes" id="UP000187203"/>
    </source>
</evidence>
<sequence length="85" mass="9406">MVGLKQAKEEVEKEIAEIPCSRRVKISEEVSKGFSPTTLFATSSVVSLLVRLSIAGLHLFAIFQALLFAFVVFSFLFGNSIHFRA</sequence>
<name>A0A1R3K5C3_9ROSI</name>
<gene>
    <name evidence="2" type="ORF">COLO4_11291</name>
</gene>